<dbReference type="SUPFAM" id="SSF47413">
    <property type="entry name" value="lambda repressor-like DNA-binding domains"/>
    <property type="match status" value="1"/>
</dbReference>
<dbReference type="GO" id="GO:0003677">
    <property type="term" value="F:DNA binding"/>
    <property type="evidence" value="ECO:0007669"/>
    <property type="project" value="InterPro"/>
</dbReference>
<dbReference type="SMART" id="SM00530">
    <property type="entry name" value="HTH_XRE"/>
    <property type="match status" value="1"/>
</dbReference>
<dbReference type="InterPro" id="IPR010982">
    <property type="entry name" value="Lambda_DNA-bd_dom_sf"/>
</dbReference>
<dbReference type="InterPro" id="IPR045745">
    <property type="entry name" value="HTH_58_Actinobacteria-type"/>
</dbReference>
<name>A0A1G9P1A8_9PSEU</name>
<dbReference type="Pfam" id="PF19575">
    <property type="entry name" value="HTH_58"/>
    <property type="match status" value="1"/>
</dbReference>
<sequence>MPSHRELWSQLNTDEELAHDLVAYRPALGERLVALREAGGYSLKQAAKLAGVRPETLKFYEEAVHRPSMPRLIRLMTLYDADPMEFLAEIASTVRPQSKSEPVFQRQVEALLYFCGVTPEQMADGKHQVHKTGRTPAPITAPLGEVLKGRRDDHPARVQGGLLLRREYEAGASIRALSDKHRLAFGTIRALLVEANTQLRGPGRAHGTA</sequence>
<dbReference type="CDD" id="cd00093">
    <property type="entry name" value="HTH_XRE"/>
    <property type="match status" value="1"/>
</dbReference>
<organism evidence="2 3">
    <name type="scientific">Lentzea albidocapillata subsp. violacea</name>
    <dbReference type="NCBI Taxonomy" id="128104"/>
    <lineage>
        <taxon>Bacteria</taxon>
        <taxon>Bacillati</taxon>
        <taxon>Actinomycetota</taxon>
        <taxon>Actinomycetes</taxon>
        <taxon>Pseudonocardiales</taxon>
        <taxon>Pseudonocardiaceae</taxon>
        <taxon>Lentzea</taxon>
    </lineage>
</organism>
<dbReference type="PROSITE" id="PS50943">
    <property type="entry name" value="HTH_CROC1"/>
    <property type="match status" value="1"/>
</dbReference>
<reference evidence="3" key="1">
    <citation type="submission" date="2016-10" db="EMBL/GenBank/DDBJ databases">
        <authorList>
            <person name="Varghese N."/>
            <person name="Submissions S."/>
        </authorList>
    </citation>
    <scope>NUCLEOTIDE SEQUENCE [LARGE SCALE GENOMIC DNA]</scope>
    <source>
        <strain evidence="3">DSM 44796</strain>
    </source>
</reference>
<dbReference type="InterPro" id="IPR001387">
    <property type="entry name" value="Cro/C1-type_HTH"/>
</dbReference>
<dbReference type="Gene3D" id="1.10.260.40">
    <property type="entry name" value="lambda repressor-like DNA-binding domains"/>
    <property type="match status" value="1"/>
</dbReference>
<dbReference type="Pfam" id="PF13560">
    <property type="entry name" value="HTH_31"/>
    <property type="match status" value="1"/>
</dbReference>
<protein>
    <submittedName>
        <fullName evidence="2">Helix-turn-helix domain-containing protein</fullName>
    </submittedName>
</protein>
<proteinExistence type="predicted"/>
<dbReference type="EMBL" id="FNET01000014">
    <property type="protein sequence ID" value="SDL92027.1"/>
    <property type="molecule type" value="Genomic_DNA"/>
</dbReference>
<dbReference type="Proteomes" id="UP000199682">
    <property type="component" value="Unassembled WGS sequence"/>
</dbReference>
<evidence type="ECO:0000259" key="1">
    <source>
        <dbReference type="PROSITE" id="PS50943"/>
    </source>
</evidence>
<accession>A0A1G9P1A8</accession>
<gene>
    <name evidence="2" type="ORF">SAMN04488074_114194</name>
</gene>
<dbReference type="AlphaFoldDB" id="A0A1G9P1A8"/>
<evidence type="ECO:0000313" key="3">
    <source>
        <dbReference type="Proteomes" id="UP000199682"/>
    </source>
</evidence>
<feature type="domain" description="HTH cro/C1-type" evidence="1">
    <location>
        <begin position="32"/>
        <end position="87"/>
    </location>
</feature>
<evidence type="ECO:0000313" key="2">
    <source>
        <dbReference type="EMBL" id="SDL92027.1"/>
    </source>
</evidence>